<reference evidence="1" key="1">
    <citation type="journal article" date="2021" name="Genome Biol. Evol.">
        <title>A High-Quality Reference Genome for a Parasitic Bivalve with Doubly Uniparental Inheritance (Bivalvia: Unionida).</title>
        <authorList>
            <person name="Smith C.H."/>
        </authorList>
    </citation>
    <scope>NUCLEOTIDE SEQUENCE</scope>
    <source>
        <strain evidence="1">CHS0354</strain>
    </source>
</reference>
<comment type="caution">
    <text evidence="1">The sequence shown here is derived from an EMBL/GenBank/DDBJ whole genome shotgun (WGS) entry which is preliminary data.</text>
</comment>
<evidence type="ECO:0000313" key="2">
    <source>
        <dbReference type="Proteomes" id="UP001195483"/>
    </source>
</evidence>
<gene>
    <name evidence="1" type="ORF">CHS0354_012576</name>
</gene>
<keyword evidence="2" id="KW-1185">Reference proteome</keyword>
<dbReference type="EMBL" id="JAEAOA010000768">
    <property type="protein sequence ID" value="KAK3599933.1"/>
    <property type="molecule type" value="Genomic_DNA"/>
</dbReference>
<feature type="non-terminal residue" evidence="1">
    <location>
        <position position="112"/>
    </location>
</feature>
<evidence type="ECO:0000313" key="1">
    <source>
        <dbReference type="EMBL" id="KAK3599933.1"/>
    </source>
</evidence>
<dbReference type="AlphaFoldDB" id="A0AAE0SYG9"/>
<name>A0AAE0SYG9_9BIVA</name>
<accession>A0AAE0SYG9</accession>
<sequence>MTENRRLANLPNKNYDTQPKMRRQLSAEGYNISSEISDTLHRHQPTVNKKPHNCRAKSINKGQQTYWMKKNKGRHKHLGEIAEICVNPNQLAQRKSIAIQKKIYNTRSKAIC</sequence>
<reference evidence="1" key="2">
    <citation type="journal article" date="2021" name="Genome Biol. Evol.">
        <title>Developing a high-quality reference genome for a parasitic bivalve with doubly uniparental inheritance (Bivalvia: Unionida).</title>
        <authorList>
            <person name="Smith C.H."/>
        </authorList>
    </citation>
    <scope>NUCLEOTIDE SEQUENCE</scope>
    <source>
        <strain evidence="1">CHS0354</strain>
        <tissue evidence="1">Mantle</tissue>
    </source>
</reference>
<organism evidence="1 2">
    <name type="scientific">Potamilus streckersoni</name>
    <dbReference type="NCBI Taxonomy" id="2493646"/>
    <lineage>
        <taxon>Eukaryota</taxon>
        <taxon>Metazoa</taxon>
        <taxon>Spiralia</taxon>
        <taxon>Lophotrochozoa</taxon>
        <taxon>Mollusca</taxon>
        <taxon>Bivalvia</taxon>
        <taxon>Autobranchia</taxon>
        <taxon>Heteroconchia</taxon>
        <taxon>Palaeoheterodonta</taxon>
        <taxon>Unionida</taxon>
        <taxon>Unionoidea</taxon>
        <taxon>Unionidae</taxon>
        <taxon>Ambleminae</taxon>
        <taxon>Lampsilini</taxon>
        <taxon>Potamilus</taxon>
    </lineage>
</organism>
<reference evidence="1" key="3">
    <citation type="submission" date="2023-05" db="EMBL/GenBank/DDBJ databases">
        <authorList>
            <person name="Smith C.H."/>
        </authorList>
    </citation>
    <scope>NUCLEOTIDE SEQUENCE</scope>
    <source>
        <strain evidence="1">CHS0354</strain>
        <tissue evidence="1">Mantle</tissue>
    </source>
</reference>
<dbReference type="Proteomes" id="UP001195483">
    <property type="component" value="Unassembled WGS sequence"/>
</dbReference>
<proteinExistence type="predicted"/>
<protein>
    <submittedName>
        <fullName evidence="1">Uncharacterized protein</fullName>
    </submittedName>
</protein>